<dbReference type="STRING" id="630515.SAMN04489812_1960"/>
<dbReference type="PANTHER" id="PTHR43245">
    <property type="entry name" value="BIFUNCTIONAL POLYMYXIN RESISTANCE PROTEIN ARNA"/>
    <property type="match status" value="1"/>
</dbReference>
<feature type="domain" description="Ketoreductase" evidence="1">
    <location>
        <begin position="3"/>
        <end position="152"/>
    </location>
</feature>
<dbReference type="PANTHER" id="PTHR43245:SF52">
    <property type="entry name" value="NAD-DEPENDENT EPIMERASE_DEHYDRATASE"/>
    <property type="match status" value="1"/>
</dbReference>
<dbReference type="EMBL" id="LT629772">
    <property type="protein sequence ID" value="SDS45629.1"/>
    <property type="molecule type" value="Genomic_DNA"/>
</dbReference>
<name>A0A1H1SE41_9ACTN</name>
<dbReference type="InterPro" id="IPR050177">
    <property type="entry name" value="Lipid_A_modif_metabolic_enz"/>
</dbReference>
<evidence type="ECO:0000259" key="1">
    <source>
        <dbReference type="SMART" id="SM00822"/>
    </source>
</evidence>
<dbReference type="Gene3D" id="3.40.50.720">
    <property type="entry name" value="NAD(P)-binding Rossmann-like Domain"/>
    <property type="match status" value="1"/>
</dbReference>
<dbReference type="Pfam" id="PF01370">
    <property type="entry name" value="Epimerase"/>
    <property type="match status" value="1"/>
</dbReference>
<dbReference type="Proteomes" id="UP000199103">
    <property type="component" value="Chromosome I"/>
</dbReference>
<dbReference type="InterPro" id="IPR001509">
    <property type="entry name" value="Epimerase_deHydtase"/>
</dbReference>
<dbReference type="OrthoDB" id="3205647at2"/>
<dbReference type="SMART" id="SM00822">
    <property type="entry name" value="PKS_KR"/>
    <property type="match status" value="1"/>
</dbReference>
<sequence>MSRVVLVTGVSRDLGARFARTLAASPDVVVIGVDVVPPRFDIGEARYVRADIRNAAISRVITAEQVDTVVHLGMIATPNGPGGRSVMKEINVIGTMQLLAACQRAPSVHRLVVQSSAAVYGASPRDPARFTEDMNARVQPRSGFAKDAIEIESYVRGLARRRSDLVVSTLRLASRLGAGVDSWLTRYLTLPVVPRPMGYDARLQFLHPTDAVRALLAATERDLPGTFNVAADDVVTLGLVLAAVGNPAMPLPAGWAPSLSGIARQARAVDLTADQIAALTYGRVMDTSRFRAVGFEPEISSRAALDEFAAAARPGPLHRTRVSTVLDRAAALAGRTVDRVAALAGERGSRG</sequence>
<accession>A0A1H1SE41</accession>
<evidence type="ECO:0000313" key="2">
    <source>
        <dbReference type="EMBL" id="SDS45629.1"/>
    </source>
</evidence>
<keyword evidence="3" id="KW-1185">Reference proteome</keyword>
<proteinExistence type="predicted"/>
<dbReference type="AlphaFoldDB" id="A0A1H1SE41"/>
<dbReference type="SUPFAM" id="SSF51735">
    <property type="entry name" value="NAD(P)-binding Rossmann-fold domains"/>
    <property type="match status" value="1"/>
</dbReference>
<dbReference type="RefSeq" id="WP_091523668.1">
    <property type="nucleotide sequence ID" value="NZ_LT629772.1"/>
</dbReference>
<gene>
    <name evidence="2" type="ORF">SAMN04489812_1960</name>
</gene>
<protein>
    <submittedName>
        <fullName evidence="2">UDP-glucose 4-epimerase</fullName>
    </submittedName>
</protein>
<organism evidence="2 3">
    <name type="scientific">Microlunatus soli</name>
    <dbReference type="NCBI Taxonomy" id="630515"/>
    <lineage>
        <taxon>Bacteria</taxon>
        <taxon>Bacillati</taxon>
        <taxon>Actinomycetota</taxon>
        <taxon>Actinomycetes</taxon>
        <taxon>Propionibacteriales</taxon>
        <taxon>Propionibacteriaceae</taxon>
        <taxon>Microlunatus</taxon>
    </lineage>
</organism>
<dbReference type="InterPro" id="IPR036291">
    <property type="entry name" value="NAD(P)-bd_dom_sf"/>
</dbReference>
<dbReference type="InterPro" id="IPR057326">
    <property type="entry name" value="KR_dom"/>
</dbReference>
<evidence type="ECO:0000313" key="3">
    <source>
        <dbReference type="Proteomes" id="UP000199103"/>
    </source>
</evidence>
<reference evidence="2 3" key="1">
    <citation type="submission" date="2016-10" db="EMBL/GenBank/DDBJ databases">
        <authorList>
            <person name="de Groot N.N."/>
        </authorList>
    </citation>
    <scope>NUCLEOTIDE SEQUENCE [LARGE SCALE GENOMIC DNA]</scope>
    <source>
        <strain evidence="2 3">DSM 21800</strain>
    </source>
</reference>